<dbReference type="GO" id="GO:0006412">
    <property type="term" value="P:translation"/>
    <property type="evidence" value="ECO:0007669"/>
    <property type="project" value="InterPro"/>
</dbReference>
<evidence type="ECO:0000313" key="8">
    <source>
        <dbReference type="EMBL" id="JAT39641.1"/>
    </source>
</evidence>
<keyword evidence="5" id="KW-0687">Ribonucleoprotein</keyword>
<dbReference type="AlphaFoldDB" id="A0A1B6MUQ5"/>
<evidence type="ECO:0000256" key="2">
    <source>
        <dbReference type="ARBA" id="ARBA00005677"/>
    </source>
</evidence>
<dbReference type="EMBL" id="GEBQ01000336">
    <property type="protein sequence ID" value="JAT39641.1"/>
    <property type="molecule type" value="Transcribed_RNA"/>
</dbReference>
<dbReference type="GO" id="GO:0005762">
    <property type="term" value="C:mitochondrial large ribosomal subunit"/>
    <property type="evidence" value="ECO:0007669"/>
    <property type="project" value="TreeGrafter"/>
</dbReference>
<proteinExistence type="inferred from homology"/>
<evidence type="ECO:0000256" key="1">
    <source>
        <dbReference type="ARBA" id="ARBA00004173"/>
    </source>
</evidence>
<sequence>MMSMKRLAIQVLTHNRLTGFNKIIQLQTRAGSYKNSKPVEDTSNYTEFEIIHNPEEWKYVERLLPIKWIPDPEPKESYPSGWRPQKADPEKIAYFVERTKNHMLPVYLHTADRGRQKHTKIRRIEGDIWRLSEELVRYIKPQMGFSSVGVKVEELRRTITLRGDFVDYSKTFLVDKGF</sequence>
<dbReference type="GO" id="GO:0003735">
    <property type="term" value="F:structural constituent of ribosome"/>
    <property type="evidence" value="ECO:0007669"/>
    <property type="project" value="InterPro"/>
</dbReference>
<evidence type="ECO:0000256" key="3">
    <source>
        <dbReference type="ARBA" id="ARBA00022980"/>
    </source>
</evidence>
<reference evidence="8" key="1">
    <citation type="submission" date="2015-11" db="EMBL/GenBank/DDBJ databases">
        <title>De novo transcriptome assembly of four potential Pierce s Disease insect vectors from Arizona vineyards.</title>
        <authorList>
            <person name="Tassone E.E."/>
        </authorList>
    </citation>
    <scope>NUCLEOTIDE SEQUENCE</scope>
</reference>
<dbReference type="Gene3D" id="3.30.780.10">
    <property type="entry name" value="SUI1-like domain"/>
    <property type="match status" value="1"/>
</dbReference>
<gene>
    <name evidence="8" type="ORF">g.51742</name>
</gene>
<evidence type="ECO:0000256" key="4">
    <source>
        <dbReference type="ARBA" id="ARBA00023128"/>
    </source>
</evidence>
<dbReference type="InterPro" id="IPR007740">
    <property type="entry name" value="Ribosomal_mL49"/>
</dbReference>
<evidence type="ECO:0000256" key="6">
    <source>
        <dbReference type="ARBA" id="ARBA00035191"/>
    </source>
</evidence>
<protein>
    <recommendedName>
        <fullName evidence="6">Large ribosomal subunit protein mL49</fullName>
    </recommendedName>
    <alternativeName>
        <fullName evidence="7">39S ribosomal protein L49, mitochondrial</fullName>
    </alternativeName>
</protein>
<comment type="similarity">
    <text evidence="2">Belongs to the mitochondrion-specific ribosomal protein mL49 family.</text>
</comment>
<accession>A0A1B6MUQ5</accession>
<evidence type="ECO:0000256" key="5">
    <source>
        <dbReference type="ARBA" id="ARBA00023274"/>
    </source>
</evidence>
<dbReference type="Pfam" id="PF05046">
    <property type="entry name" value="Img2"/>
    <property type="match status" value="1"/>
</dbReference>
<evidence type="ECO:0000256" key="7">
    <source>
        <dbReference type="ARBA" id="ARBA00035545"/>
    </source>
</evidence>
<dbReference type="PANTHER" id="PTHR13477">
    <property type="entry name" value="MITOCHONDRIAL 39S RIBOSOMAL PROTEIN L49"/>
    <property type="match status" value="1"/>
</dbReference>
<dbReference type="PANTHER" id="PTHR13477:SF0">
    <property type="entry name" value="LARGE RIBOSOMAL SUBUNIT PROTEIN ML49"/>
    <property type="match status" value="1"/>
</dbReference>
<keyword evidence="4" id="KW-0496">Mitochondrion</keyword>
<comment type="subcellular location">
    <subcellularLocation>
        <location evidence="1">Mitochondrion</location>
    </subcellularLocation>
</comment>
<organism evidence="8">
    <name type="scientific">Graphocephala atropunctata</name>
    <dbReference type="NCBI Taxonomy" id="36148"/>
    <lineage>
        <taxon>Eukaryota</taxon>
        <taxon>Metazoa</taxon>
        <taxon>Ecdysozoa</taxon>
        <taxon>Arthropoda</taxon>
        <taxon>Hexapoda</taxon>
        <taxon>Insecta</taxon>
        <taxon>Pterygota</taxon>
        <taxon>Neoptera</taxon>
        <taxon>Paraneoptera</taxon>
        <taxon>Hemiptera</taxon>
        <taxon>Auchenorrhyncha</taxon>
        <taxon>Membracoidea</taxon>
        <taxon>Cicadellidae</taxon>
        <taxon>Cicadellinae</taxon>
        <taxon>Cicadellini</taxon>
        <taxon>Graphocephala</taxon>
    </lineage>
</organism>
<keyword evidence="3" id="KW-0689">Ribosomal protein</keyword>
<name>A0A1B6MUQ5_9HEMI</name>
<dbReference type="FunFam" id="3.30.780.10:FF:000009">
    <property type="entry name" value="39S ribosomal protein L49, mitochondrial"/>
    <property type="match status" value="1"/>
</dbReference>